<sequence>MPPFSASYSWQRTSAPQKPQNKPLLPIPTKSSTQFHTVPLNEEDEIVDEIVFKIYQRANEGIVDFAENIEGLKLPEAPQKLLDRMLMNYDRHFIFEFNAKGIFVNPNQENPMY</sequence>
<comment type="caution">
    <text evidence="2">The sequence shown here is derived from an EMBL/GenBank/DDBJ whole genome shotgun (WGS) entry which is preliminary data.</text>
</comment>
<dbReference type="Proteomes" id="UP000298663">
    <property type="component" value="Unassembled WGS sequence"/>
</dbReference>
<protein>
    <submittedName>
        <fullName evidence="2">Uncharacterized protein</fullName>
    </submittedName>
</protein>
<gene>
    <name evidence="2" type="ORF">L596_028239</name>
</gene>
<organism evidence="2 3">
    <name type="scientific">Steinernema carpocapsae</name>
    <name type="common">Entomopathogenic nematode</name>
    <dbReference type="NCBI Taxonomy" id="34508"/>
    <lineage>
        <taxon>Eukaryota</taxon>
        <taxon>Metazoa</taxon>
        <taxon>Ecdysozoa</taxon>
        <taxon>Nematoda</taxon>
        <taxon>Chromadorea</taxon>
        <taxon>Rhabditida</taxon>
        <taxon>Tylenchina</taxon>
        <taxon>Panagrolaimomorpha</taxon>
        <taxon>Strongyloidoidea</taxon>
        <taxon>Steinernematidae</taxon>
        <taxon>Steinernema</taxon>
    </lineage>
</organism>
<reference evidence="2 3" key="1">
    <citation type="journal article" date="2015" name="Genome Biol.">
        <title>Comparative genomics of Steinernema reveals deeply conserved gene regulatory networks.</title>
        <authorList>
            <person name="Dillman A.R."/>
            <person name="Macchietto M."/>
            <person name="Porter C.F."/>
            <person name="Rogers A."/>
            <person name="Williams B."/>
            <person name="Antoshechkin I."/>
            <person name="Lee M.M."/>
            <person name="Goodwin Z."/>
            <person name="Lu X."/>
            <person name="Lewis E.E."/>
            <person name="Goodrich-Blair H."/>
            <person name="Stock S.P."/>
            <person name="Adams B.J."/>
            <person name="Sternberg P.W."/>
            <person name="Mortazavi A."/>
        </authorList>
    </citation>
    <scope>NUCLEOTIDE SEQUENCE [LARGE SCALE GENOMIC DNA]</scope>
    <source>
        <strain evidence="2 3">ALL</strain>
    </source>
</reference>
<reference evidence="2 3" key="2">
    <citation type="journal article" date="2019" name="G3 (Bethesda)">
        <title>Hybrid Assembly of the Genome of the Entomopathogenic Nematode Steinernema carpocapsae Identifies the X-Chromosome.</title>
        <authorList>
            <person name="Serra L."/>
            <person name="Macchietto M."/>
            <person name="Macias-Munoz A."/>
            <person name="McGill C.J."/>
            <person name="Rodriguez I.M."/>
            <person name="Rodriguez B."/>
            <person name="Murad R."/>
            <person name="Mortazavi A."/>
        </authorList>
    </citation>
    <scope>NUCLEOTIDE SEQUENCE [LARGE SCALE GENOMIC DNA]</scope>
    <source>
        <strain evidence="2 3">ALL</strain>
    </source>
</reference>
<accession>A0A4U5LXX2</accession>
<feature type="compositionally biased region" description="Polar residues" evidence="1">
    <location>
        <begin position="1"/>
        <end position="20"/>
    </location>
</feature>
<proteinExistence type="predicted"/>
<dbReference type="AlphaFoldDB" id="A0A4U5LXX2"/>
<evidence type="ECO:0000313" key="3">
    <source>
        <dbReference type="Proteomes" id="UP000298663"/>
    </source>
</evidence>
<keyword evidence="3" id="KW-1185">Reference proteome</keyword>
<evidence type="ECO:0000256" key="1">
    <source>
        <dbReference type="SAM" id="MobiDB-lite"/>
    </source>
</evidence>
<evidence type="ECO:0000313" key="2">
    <source>
        <dbReference type="EMBL" id="TKR61079.1"/>
    </source>
</evidence>
<name>A0A4U5LXX2_STECR</name>
<dbReference type="EMBL" id="AZBU02000011">
    <property type="protein sequence ID" value="TKR61079.1"/>
    <property type="molecule type" value="Genomic_DNA"/>
</dbReference>
<feature type="region of interest" description="Disordered" evidence="1">
    <location>
        <begin position="1"/>
        <end position="24"/>
    </location>
</feature>